<proteinExistence type="predicted"/>
<accession>A0A437M5L5</accession>
<dbReference type="Proteomes" id="UP000282971">
    <property type="component" value="Unassembled WGS sequence"/>
</dbReference>
<comment type="subcellular location">
    <subcellularLocation>
        <location evidence="1">Membrane</location>
        <topology evidence="1">Single-pass membrane protein</topology>
    </subcellularLocation>
</comment>
<dbReference type="EMBL" id="SACN01000001">
    <property type="protein sequence ID" value="RVT92774.1"/>
    <property type="molecule type" value="Genomic_DNA"/>
</dbReference>
<feature type="transmembrane region" description="Helical" evidence="6">
    <location>
        <begin position="64"/>
        <end position="91"/>
    </location>
</feature>
<dbReference type="InterPro" id="IPR007343">
    <property type="entry name" value="Uncharacterised_pept_Zn_put"/>
</dbReference>
<dbReference type="OrthoDB" id="9774900at2"/>
<evidence type="ECO:0000313" key="8">
    <source>
        <dbReference type="Proteomes" id="UP000282971"/>
    </source>
</evidence>
<keyword evidence="2 6" id="KW-0812">Transmembrane</keyword>
<comment type="caution">
    <text evidence="7">The sequence shown here is derived from an EMBL/GenBank/DDBJ whole genome shotgun (WGS) entry which is preliminary data.</text>
</comment>
<dbReference type="SUPFAM" id="SSF55486">
    <property type="entry name" value="Metalloproteases ('zincins'), catalytic domain"/>
    <property type="match status" value="1"/>
</dbReference>
<evidence type="ECO:0000256" key="5">
    <source>
        <dbReference type="SAM" id="MobiDB-lite"/>
    </source>
</evidence>
<protein>
    <submittedName>
        <fullName evidence="7">Zinc metalloprotease</fullName>
    </submittedName>
</protein>
<gene>
    <name evidence="7" type="ORF">EOD43_02305</name>
</gene>
<dbReference type="GO" id="GO:0016020">
    <property type="term" value="C:membrane"/>
    <property type="evidence" value="ECO:0007669"/>
    <property type="project" value="UniProtKB-SubCell"/>
</dbReference>
<name>A0A437M5L5_9SPHN</name>
<sequence length="334" mass="34804">MRYQAAPLPDFAGGARYRGGSARAQGTARASESLGFGQGEGSPMRLDDEEESTNYEMRSGGGGFGLPIGLAFGRGGIGCGGIIVLAILAMVMGINPLSLIGVATDGSGVQQGPVDTRPGGREAGEKTPIESTSLKILGSTERVWSKIFAASGGRYDPTILAFYPGNTQSGCGAAQSAAGPFYCPTDKRIYLDTSFFDELATRFGAPGDFAQAYVIAHEVGHHIQNLEGTLGQVHQQQARLSEGQSNALQVKVELQADCYAGVWAANTQGILEPGDIEEGLRAAAAVGDDTLQKASQGVVVPEGFTHGSAADRQKWLKKGLDSGDPRVCDTFGRG</sequence>
<feature type="region of interest" description="Disordered" evidence="5">
    <location>
        <begin position="17"/>
        <end position="56"/>
    </location>
</feature>
<keyword evidence="4 6" id="KW-0472">Membrane</keyword>
<reference evidence="7 8" key="1">
    <citation type="submission" date="2019-01" db="EMBL/GenBank/DDBJ databases">
        <authorList>
            <person name="Chen W.-M."/>
        </authorList>
    </citation>
    <scope>NUCLEOTIDE SEQUENCE [LARGE SCALE GENOMIC DNA]</scope>
    <source>
        <strain evidence="7 8">CCP-7</strain>
    </source>
</reference>
<keyword evidence="7" id="KW-0378">Hydrolase</keyword>
<organism evidence="7 8">
    <name type="scientific">Sphingomonas crocodyli</name>
    <dbReference type="NCBI Taxonomy" id="1979270"/>
    <lineage>
        <taxon>Bacteria</taxon>
        <taxon>Pseudomonadati</taxon>
        <taxon>Pseudomonadota</taxon>
        <taxon>Alphaproteobacteria</taxon>
        <taxon>Sphingomonadales</taxon>
        <taxon>Sphingomonadaceae</taxon>
        <taxon>Sphingomonas</taxon>
    </lineage>
</organism>
<evidence type="ECO:0000256" key="6">
    <source>
        <dbReference type="SAM" id="Phobius"/>
    </source>
</evidence>
<evidence type="ECO:0000256" key="1">
    <source>
        <dbReference type="ARBA" id="ARBA00004167"/>
    </source>
</evidence>
<dbReference type="Pfam" id="PF04228">
    <property type="entry name" value="Zn_peptidase"/>
    <property type="match status" value="1"/>
</dbReference>
<dbReference type="PANTHER" id="PTHR30168:SF0">
    <property type="entry name" value="INNER MEMBRANE PROTEIN"/>
    <property type="match status" value="1"/>
</dbReference>
<keyword evidence="3 6" id="KW-1133">Transmembrane helix</keyword>
<keyword evidence="8" id="KW-1185">Reference proteome</keyword>
<evidence type="ECO:0000256" key="2">
    <source>
        <dbReference type="ARBA" id="ARBA00022692"/>
    </source>
</evidence>
<keyword evidence="7" id="KW-0645">Protease</keyword>
<dbReference type="GO" id="GO:0006508">
    <property type="term" value="P:proteolysis"/>
    <property type="evidence" value="ECO:0007669"/>
    <property type="project" value="UniProtKB-KW"/>
</dbReference>
<keyword evidence="7" id="KW-0482">Metalloprotease</keyword>
<evidence type="ECO:0000256" key="4">
    <source>
        <dbReference type="ARBA" id="ARBA00023136"/>
    </source>
</evidence>
<dbReference type="GO" id="GO:0008237">
    <property type="term" value="F:metallopeptidase activity"/>
    <property type="evidence" value="ECO:0007669"/>
    <property type="project" value="UniProtKB-KW"/>
</dbReference>
<evidence type="ECO:0000313" key="7">
    <source>
        <dbReference type="EMBL" id="RVT92774.1"/>
    </source>
</evidence>
<dbReference type="AlphaFoldDB" id="A0A437M5L5"/>
<dbReference type="PANTHER" id="PTHR30168">
    <property type="entry name" value="PUTATIVE MEMBRANE PROTEIN YPFJ"/>
    <property type="match status" value="1"/>
</dbReference>
<evidence type="ECO:0000256" key="3">
    <source>
        <dbReference type="ARBA" id="ARBA00022989"/>
    </source>
</evidence>